<evidence type="ECO:0000313" key="1">
    <source>
        <dbReference type="EMBL" id="EFR47536.1"/>
    </source>
</evidence>
<gene>
    <name evidence="1" type="ORF">HCCG_02084</name>
</gene>
<dbReference type="EMBL" id="DS990394">
    <property type="protein sequence ID" value="EFR47536.1"/>
    <property type="molecule type" value="Genomic_DNA"/>
</dbReference>
<name>A0ABN0BDI9_9HELI</name>
<keyword evidence="2" id="KW-1185">Reference proteome</keyword>
<reference evidence="2" key="1">
    <citation type="journal article" date="2014" name="Genome Announc.">
        <title>Draft genome sequences of six enterohepatic helicobacter species isolated from humans and one from rhesus macaques.</title>
        <authorList>
            <person name="Shen Z."/>
            <person name="Sheh A."/>
            <person name="Young S.K."/>
            <person name="Abouelliel A."/>
            <person name="Ward D.V."/>
            <person name="Earl A.M."/>
            <person name="Fox J.G."/>
        </authorList>
    </citation>
    <scope>NUCLEOTIDE SEQUENCE [LARGE SCALE GENOMIC DNA]</scope>
    <source>
        <strain evidence="2">CCUG 18818</strain>
    </source>
</reference>
<sequence length="115" mass="12935">MQMEILQQKINQRLEEGLLKQEDFNPKEVIVTSLFGGMLKFSIIETLGKNGKTYFAEAIQGEVIGFTENGLKIDFGSQVSEGAIVAKDFGIDKKEAIRQVCEWIQHAQKSQDLLD</sequence>
<dbReference type="Proteomes" id="UP000005755">
    <property type="component" value="Unassembled WGS sequence"/>
</dbReference>
<evidence type="ECO:0000313" key="2">
    <source>
        <dbReference type="Proteomes" id="UP000005755"/>
    </source>
</evidence>
<proteinExistence type="predicted"/>
<accession>A0ABN0BDI9</accession>
<organism evidence="1 2">
    <name type="scientific">Helicobacter cinaedi CCUG 18818 = ATCC BAA-847</name>
    <dbReference type="NCBI Taxonomy" id="537971"/>
    <lineage>
        <taxon>Bacteria</taxon>
        <taxon>Pseudomonadati</taxon>
        <taxon>Campylobacterota</taxon>
        <taxon>Epsilonproteobacteria</taxon>
        <taxon>Campylobacterales</taxon>
        <taxon>Helicobacteraceae</taxon>
        <taxon>Helicobacter</taxon>
    </lineage>
</organism>
<protein>
    <submittedName>
        <fullName evidence="1">Uncharacterized protein</fullName>
    </submittedName>
</protein>